<keyword evidence="1" id="KW-0812">Transmembrane</keyword>
<evidence type="ECO:0000259" key="2">
    <source>
        <dbReference type="Pfam" id="PF09922"/>
    </source>
</evidence>
<proteinExistence type="predicted"/>
<evidence type="ECO:0008006" key="6">
    <source>
        <dbReference type="Google" id="ProtNLM"/>
    </source>
</evidence>
<dbReference type="Proteomes" id="UP001500866">
    <property type="component" value="Unassembled WGS sequence"/>
</dbReference>
<name>A0ABP3QV75_9BACI</name>
<dbReference type="InterPro" id="IPR047793">
    <property type="entry name" value="LiaF_C"/>
</dbReference>
<feature type="transmembrane region" description="Helical" evidence="1">
    <location>
        <begin position="35"/>
        <end position="55"/>
    </location>
</feature>
<feature type="domain" description="Cell wall-active antibiotics response LiaF-like C-terminal" evidence="2">
    <location>
        <begin position="139"/>
        <end position="250"/>
    </location>
</feature>
<dbReference type="InterPro" id="IPR024425">
    <property type="entry name" value="LiaF-like_C"/>
</dbReference>
<dbReference type="NCBIfam" id="NF040535">
    <property type="entry name" value="LiaF_C_term"/>
    <property type="match status" value="1"/>
</dbReference>
<gene>
    <name evidence="4" type="ORF">GCM10009001_10430</name>
</gene>
<keyword evidence="1" id="KW-0472">Membrane</keyword>
<sequence>MAMGGFFRFLFAGILILAGAALVLANIGVVDINMDNAWLYIYPSIFVLFGLKWMVDKIRHKGGSWIFGSFFFIFGSLLLLDRFDVIPFHFWDIMKLWPLLIVYIGFSFIRKPGKVKVTYSSDGDDSGAKTEYDSSYFSVGEHEYSQPNWKVEPMNLKSMAGDFYMDFSKAFIPEKETPISIKSLAGDVHILIPENVAFRVDASAKAGDIDIVGKKAEGINRRLRYETKEYHSSVKKLDIHVNLKAGSIRVVTV</sequence>
<protein>
    <recommendedName>
        <fullName evidence="6">Cell wall-active antibiotics response LiaF-like C-terminal domain-containing protein</fullName>
    </recommendedName>
</protein>
<accession>A0ABP3QV75</accession>
<feature type="transmembrane region" description="Helical" evidence="1">
    <location>
        <begin position="62"/>
        <end position="80"/>
    </location>
</feature>
<reference evidence="5" key="1">
    <citation type="journal article" date="2019" name="Int. J. Syst. Evol. Microbiol.">
        <title>The Global Catalogue of Microorganisms (GCM) 10K type strain sequencing project: providing services to taxonomists for standard genome sequencing and annotation.</title>
        <authorList>
            <consortium name="The Broad Institute Genomics Platform"/>
            <consortium name="The Broad Institute Genome Sequencing Center for Infectious Disease"/>
            <person name="Wu L."/>
            <person name="Ma J."/>
        </authorList>
    </citation>
    <scope>NUCLEOTIDE SEQUENCE [LARGE SCALE GENOMIC DNA]</scope>
    <source>
        <strain evidence="5">JCM 15395</strain>
    </source>
</reference>
<feature type="transmembrane region" description="Helical" evidence="1">
    <location>
        <begin position="86"/>
        <end position="106"/>
    </location>
</feature>
<dbReference type="EMBL" id="BAAADS010000006">
    <property type="protein sequence ID" value="GAA0596243.1"/>
    <property type="molecule type" value="Genomic_DNA"/>
</dbReference>
<organism evidence="4 5">
    <name type="scientific">Virgibacillus siamensis</name>
    <dbReference type="NCBI Taxonomy" id="480071"/>
    <lineage>
        <taxon>Bacteria</taxon>
        <taxon>Bacillati</taxon>
        <taxon>Bacillota</taxon>
        <taxon>Bacilli</taxon>
        <taxon>Bacillales</taxon>
        <taxon>Bacillaceae</taxon>
        <taxon>Virgibacillus</taxon>
    </lineage>
</organism>
<feature type="domain" description="LiaF transmembrane" evidence="3">
    <location>
        <begin position="11"/>
        <end position="114"/>
    </location>
</feature>
<dbReference type="InterPro" id="IPR016975">
    <property type="entry name" value="Cell_wall_LiaF"/>
</dbReference>
<evidence type="ECO:0000313" key="4">
    <source>
        <dbReference type="EMBL" id="GAA0596243.1"/>
    </source>
</evidence>
<evidence type="ECO:0000259" key="3">
    <source>
        <dbReference type="Pfam" id="PF22570"/>
    </source>
</evidence>
<comment type="caution">
    <text evidence="4">The sequence shown here is derived from an EMBL/GenBank/DDBJ whole genome shotgun (WGS) entry which is preliminary data.</text>
</comment>
<dbReference type="Pfam" id="PF22570">
    <property type="entry name" value="LiaF-TM"/>
    <property type="match status" value="1"/>
</dbReference>
<dbReference type="InterPro" id="IPR054331">
    <property type="entry name" value="LiaF_TM"/>
</dbReference>
<evidence type="ECO:0000256" key="1">
    <source>
        <dbReference type="SAM" id="Phobius"/>
    </source>
</evidence>
<dbReference type="Pfam" id="PF09922">
    <property type="entry name" value="LiaF-like_C"/>
    <property type="match status" value="1"/>
</dbReference>
<keyword evidence="1" id="KW-1133">Transmembrane helix</keyword>
<keyword evidence="5" id="KW-1185">Reference proteome</keyword>
<evidence type="ECO:0000313" key="5">
    <source>
        <dbReference type="Proteomes" id="UP001500866"/>
    </source>
</evidence>
<dbReference type="PIRSF" id="PIRSF031509">
    <property type="entry name" value="Cell_wall_LiaF/YvqF"/>
    <property type="match status" value="1"/>
</dbReference>